<organism evidence="1 2">
    <name type="scientific">Gluconacetobacter diazotrophicus</name>
    <name type="common">Acetobacter diazotrophicus</name>
    <dbReference type="NCBI Taxonomy" id="33996"/>
    <lineage>
        <taxon>Bacteria</taxon>
        <taxon>Pseudomonadati</taxon>
        <taxon>Pseudomonadota</taxon>
        <taxon>Alphaproteobacteria</taxon>
        <taxon>Acetobacterales</taxon>
        <taxon>Acetobacteraceae</taxon>
        <taxon>Gluconacetobacter</taxon>
    </lineage>
</organism>
<reference evidence="1 2" key="1">
    <citation type="submission" date="2020-04" db="EMBL/GenBank/DDBJ databases">
        <title>Description of novel Gluconacetobacter.</title>
        <authorList>
            <person name="Sombolestani A."/>
        </authorList>
    </citation>
    <scope>NUCLEOTIDE SEQUENCE [LARGE SCALE GENOMIC DNA]</scope>
    <source>
        <strain evidence="1 2">LMG 7603</strain>
    </source>
</reference>
<dbReference type="AlphaFoldDB" id="A0A7W4FF36"/>
<proteinExistence type="predicted"/>
<dbReference type="EMBL" id="JABEQG010000016">
    <property type="protein sequence ID" value="MBB2156611.1"/>
    <property type="molecule type" value="Genomic_DNA"/>
</dbReference>
<comment type="caution">
    <text evidence="1">The sequence shown here is derived from an EMBL/GenBank/DDBJ whole genome shotgun (WGS) entry which is preliminary data.</text>
</comment>
<evidence type="ECO:0000313" key="2">
    <source>
        <dbReference type="Proteomes" id="UP000550787"/>
    </source>
</evidence>
<accession>A0A7W4FF36</accession>
<name>A0A7W4FF36_GLUDI</name>
<sequence>MIQTDRYAYWAAKDATSKLRAWVCHTYSLEETRMPDGLINSLEQMDRAERERSFCGYSIDDAPCEFIDPIVQYLQILRAGRAGRRSRNGLPLYLVRRHQQIVADMRMLTGAGGCR</sequence>
<evidence type="ECO:0000313" key="1">
    <source>
        <dbReference type="EMBL" id="MBB2156611.1"/>
    </source>
</evidence>
<dbReference type="Proteomes" id="UP000550787">
    <property type="component" value="Unassembled WGS sequence"/>
</dbReference>
<protein>
    <submittedName>
        <fullName evidence="1">Uncharacterized protein</fullName>
    </submittedName>
</protein>
<gene>
    <name evidence="1" type="ORF">HLH33_09870</name>
</gene>
<dbReference type="RefSeq" id="WP_183115842.1">
    <property type="nucleotide sequence ID" value="NZ_JABEQG010000016.1"/>
</dbReference>